<keyword evidence="3" id="KW-1185">Reference proteome</keyword>
<dbReference type="Proteomes" id="UP001305414">
    <property type="component" value="Unassembled WGS sequence"/>
</dbReference>
<accession>A0AAN7UQ23</accession>
<organism evidence="2 3">
    <name type="scientific">Xylaria bambusicola</name>
    <dbReference type="NCBI Taxonomy" id="326684"/>
    <lineage>
        <taxon>Eukaryota</taxon>
        <taxon>Fungi</taxon>
        <taxon>Dikarya</taxon>
        <taxon>Ascomycota</taxon>
        <taxon>Pezizomycotina</taxon>
        <taxon>Sordariomycetes</taxon>
        <taxon>Xylariomycetidae</taxon>
        <taxon>Xylariales</taxon>
        <taxon>Xylariaceae</taxon>
        <taxon>Xylaria</taxon>
    </lineage>
</organism>
<evidence type="ECO:0000313" key="2">
    <source>
        <dbReference type="EMBL" id="KAK5633147.1"/>
    </source>
</evidence>
<dbReference type="AlphaFoldDB" id="A0AAN7UQ23"/>
<dbReference type="EMBL" id="JAWHQM010000030">
    <property type="protein sequence ID" value="KAK5633147.1"/>
    <property type="molecule type" value="Genomic_DNA"/>
</dbReference>
<gene>
    <name evidence="2" type="ORF">RRF57_008861</name>
</gene>
<comment type="caution">
    <text evidence="2">The sequence shown here is derived from an EMBL/GenBank/DDBJ whole genome shotgun (WGS) entry which is preliminary data.</text>
</comment>
<feature type="region of interest" description="Disordered" evidence="1">
    <location>
        <begin position="1"/>
        <end position="49"/>
    </location>
</feature>
<protein>
    <submittedName>
        <fullName evidence="2">Uncharacterized protein</fullName>
    </submittedName>
</protein>
<name>A0AAN7UQ23_9PEZI</name>
<reference evidence="2 3" key="1">
    <citation type="submission" date="2023-10" db="EMBL/GenBank/DDBJ databases">
        <title>Draft genome sequence of Xylaria bambusicola isolate GMP-LS, the root and basal stem rot pathogen of sugarcane in Indonesia.</title>
        <authorList>
            <person name="Selvaraj P."/>
            <person name="Muralishankar V."/>
            <person name="Muruganantham S."/>
            <person name="Sp S."/>
            <person name="Haryani S."/>
            <person name="Lau K.J.X."/>
            <person name="Naqvi N.I."/>
        </authorList>
    </citation>
    <scope>NUCLEOTIDE SEQUENCE [LARGE SCALE GENOMIC DNA]</scope>
    <source>
        <strain evidence="2">GMP-LS</strain>
    </source>
</reference>
<sequence>MSPRDTEPKMGVTSAGSEASDPEIAALAAREGDRGVGGSGGVVDTGIRGKMRTSGRSVLSSVCASSG</sequence>
<evidence type="ECO:0000313" key="3">
    <source>
        <dbReference type="Proteomes" id="UP001305414"/>
    </source>
</evidence>
<proteinExistence type="predicted"/>
<evidence type="ECO:0000256" key="1">
    <source>
        <dbReference type="SAM" id="MobiDB-lite"/>
    </source>
</evidence>